<dbReference type="Pfam" id="PF00651">
    <property type="entry name" value="BTB"/>
    <property type="match status" value="1"/>
</dbReference>
<gene>
    <name evidence="3" type="ORF">BOKJ2_LOCUS1299</name>
</gene>
<dbReference type="EMBL" id="CAJFDH010000001">
    <property type="protein sequence ID" value="CAD5206615.1"/>
    <property type="molecule type" value="Genomic_DNA"/>
</dbReference>
<feature type="domain" description="MATH" evidence="2">
    <location>
        <begin position="33"/>
        <end position="153"/>
    </location>
</feature>
<sequence>MEPSSADITHVNDVCAPTTHMTNASQTEIRVEYLKHKWTVKNFSHCYQEYLENFVHLQRNNDETLTWSIKIYPKGNGENNKDFVFLCLNRVNGGNKNKAGFRSRFFLKNCDGKDIEMRVHPNPSHSDYVSYIKRDVLFPQIHPSDSITVYVEIDVAVETITTYTEDQTAAKQACECERPLGEDYLKLLNDDLHTDFLIRVDGRDIPVHKAVLSARSPVFSAMLQHRDTNEARTGVLCIEDVDYGVMKEMLHFIYSGICTSDMNDMASDLLIAADKYRLDDLKSHCEKILIQILSQENCCQLLIISDMYHADNLRRKAVQFVHKFPIETTKTVGWEAVLKDHSHLVTEIVRSFDRSSDAESCTALSGLLSPQ</sequence>
<dbReference type="Pfam" id="PF22486">
    <property type="entry name" value="MATH_2"/>
    <property type="match status" value="1"/>
</dbReference>
<dbReference type="InterPro" id="IPR000210">
    <property type="entry name" value="BTB/POZ_dom"/>
</dbReference>
<evidence type="ECO:0000313" key="3">
    <source>
        <dbReference type="EMBL" id="CAD5206615.1"/>
    </source>
</evidence>
<accession>A0A811JT36</accession>
<dbReference type="InterPro" id="IPR002083">
    <property type="entry name" value="MATH/TRAF_dom"/>
</dbReference>
<evidence type="ECO:0000259" key="1">
    <source>
        <dbReference type="PROSITE" id="PS50097"/>
    </source>
</evidence>
<dbReference type="Proteomes" id="UP000614601">
    <property type="component" value="Unassembled WGS sequence"/>
</dbReference>
<dbReference type="PANTHER" id="PTHR24413">
    <property type="entry name" value="SPECKLE-TYPE POZ PROTEIN"/>
    <property type="match status" value="1"/>
</dbReference>
<dbReference type="SUPFAM" id="SSF54695">
    <property type="entry name" value="POZ domain"/>
    <property type="match status" value="1"/>
</dbReference>
<dbReference type="SMART" id="SM00225">
    <property type="entry name" value="BTB"/>
    <property type="match status" value="1"/>
</dbReference>
<dbReference type="InterPro" id="IPR011333">
    <property type="entry name" value="SKP1/BTB/POZ_sf"/>
</dbReference>
<dbReference type="SUPFAM" id="SSF49599">
    <property type="entry name" value="TRAF domain-like"/>
    <property type="match status" value="1"/>
</dbReference>
<dbReference type="FunFam" id="3.30.710.10:FF:000159">
    <property type="entry name" value="Speckle-type POZ protein B"/>
    <property type="match status" value="1"/>
</dbReference>
<name>A0A811JT36_9BILA</name>
<keyword evidence="4" id="KW-1185">Reference proteome</keyword>
<dbReference type="Gene3D" id="1.25.40.420">
    <property type="match status" value="1"/>
</dbReference>
<dbReference type="Gene3D" id="2.60.210.10">
    <property type="entry name" value="Apoptosis, Tumor Necrosis Factor Receptor Associated Protein 2, Chain A"/>
    <property type="match status" value="1"/>
</dbReference>
<protein>
    <recommendedName>
        <fullName evidence="5">BTB domain-containing protein</fullName>
    </recommendedName>
</protein>
<dbReference type="InterPro" id="IPR008974">
    <property type="entry name" value="TRAF-like"/>
</dbReference>
<evidence type="ECO:0000313" key="4">
    <source>
        <dbReference type="Proteomes" id="UP000614601"/>
    </source>
</evidence>
<dbReference type="OrthoDB" id="6359816at2759"/>
<feature type="domain" description="BTB" evidence="1">
    <location>
        <begin position="194"/>
        <end position="256"/>
    </location>
</feature>
<evidence type="ECO:0000259" key="2">
    <source>
        <dbReference type="PROSITE" id="PS50144"/>
    </source>
</evidence>
<organism evidence="3 4">
    <name type="scientific">Bursaphelenchus okinawaensis</name>
    <dbReference type="NCBI Taxonomy" id="465554"/>
    <lineage>
        <taxon>Eukaryota</taxon>
        <taxon>Metazoa</taxon>
        <taxon>Ecdysozoa</taxon>
        <taxon>Nematoda</taxon>
        <taxon>Chromadorea</taxon>
        <taxon>Rhabditida</taxon>
        <taxon>Tylenchina</taxon>
        <taxon>Tylenchomorpha</taxon>
        <taxon>Aphelenchoidea</taxon>
        <taxon>Aphelenchoididae</taxon>
        <taxon>Bursaphelenchus</taxon>
    </lineage>
</organism>
<proteinExistence type="predicted"/>
<dbReference type="Gene3D" id="3.30.710.10">
    <property type="entry name" value="Potassium Channel Kv1.1, Chain A"/>
    <property type="match status" value="1"/>
</dbReference>
<dbReference type="Proteomes" id="UP000783686">
    <property type="component" value="Unassembled WGS sequence"/>
</dbReference>
<dbReference type="PROSITE" id="PS50097">
    <property type="entry name" value="BTB"/>
    <property type="match status" value="1"/>
</dbReference>
<dbReference type="PROSITE" id="PS50144">
    <property type="entry name" value="MATH"/>
    <property type="match status" value="1"/>
</dbReference>
<dbReference type="GO" id="GO:0030163">
    <property type="term" value="P:protein catabolic process"/>
    <property type="evidence" value="ECO:0007669"/>
    <property type="project" value="UniProtKB-ARBA"/>
</dbReference>
<evidence type="ECO:0008006" key="5">
    <source>
        <dbReference type="Google" id="ProtNLM"/>
    </source>
</evidence>
<dbReference type="AlphaFoldDB" id="A0A811JT36"/>
<reference evidence="3" key="1">
    <citation type="submission" date="2020-09" db="EMBL/GenBank/DDBJ databases">
        <authorList>
            <person name="Kikuchi T."/>
        </authorList>
    </citation>
    <scope>NUCLEOTIDE SEQUENCE</scope>
    <source>
        <strain evidence="3">SH1</strain>
    </source>
</reference>
<comment type="caution">
    <text evidence="3">The sequence shown here is derived from an EMBL/GenBank/DDBJ whole genome shotgun (WGS) entry which is preliminary data.</text>
</comment>
<dbReference type="EMBL" id="CAJFCW020000001">
    <property type="protein sequence ID" value="CAG9082488.1"/>
    <property type="molecule type" value="Genomic_DNA"/>
</dbReference>